<dbReference type="InterPro" id="IPR036034">
    <property type="entry name" value="PDZ_sf"/>
</dbReference>
<comment type="caution">
    <text evidence="3">The sequence shown here is derived from an EMBL/GenBank/DDBJ whole genome shotgun (WGS) entry which is preliminary data.</text>
</comment>
<dbReference type="RefSeq" id="WP_068584246.1">
    <property type="nucleotide sequence ID" value="NZ_FTNK01000011.1"/>
</dbReference>
<dbReference type="EMBL" id="FTNK01000011">
    <property type="protein sequence ID" value="SIR33354.1"/>
    <property type="molecule type" value="Genomic_DNA"/>
</dbReference>
<proteinExistence type="predicted"/>
<name>A0ABY1K6G6_9BACL</name>
<feature type="transmembrane region" description="Helical" evidence="1">
    <location>
        <begin position="56"/>
        <end position="76"/>
    </location>
</feature>
<organism evidence="3 4">
    <name type="scientific">Paenibacillus macquariensis</name>
    <dbReference type="NCBI Taxonomy" id="948756"/>
    <lineage>
        <taxon>Bacteria</taxon>
        <taxon>Bacillati</taxon>
        <taxon>Bacillota</taxon>
        <taxon>Bacilli</taxon>
        <taxon>Bacillales</taxon>
        <taxon>Paenibacillaceae</taxon>
        <taxon>Paenibacillus</taxon>
    </lineage>
</organism>
<dbReference type="Pfam" id="PF17820">
    <property type="entry name" value="PDZ_6"/>
    <property type="match status" value="1"/>
</dbReference>
<accession>A0ABY1K6G6</accession>
<evidence type="ECO:0000256" key="1">
    <source>
        <dbReference type="SAM" id="Phobius"/>
    </source>
</evidence>
<feature type="transmembrane region" description="Helical" evidence="1">
    <location>
        <begin position="145"/>
        <end position="163"/>
    </location>
</feature>
<feature type="transmembrane region" description="Helical" evidence="1">
    <location>
        <begin position="184"/>
        <end position="203"/>
    </location>
</feature>
<gene>
    <name evidence="3" type="ORF">SAMN05421578_11141</name>
</gene>
<feature type="transmembrane region" description="Helical" evidence="1">
    <location>
        <begin position="15"/>
        <end position="35"/>
    </location>
</feature>
<feature type="transmembrane region" description="Helical" evidence="1">
    <location>
        <begin position="107"/>
        <end position="125"/>
    </location>
</feature>
<feature type="domain" description="PDZ" evidence="2">
    <location>
        <begin position="315"/>
        <end position="363"/>
    </location>
</feature>
<dbReference type="SUPFAM" id="SSF50156">
    <property type="entry name" value="PDZ domain-like"/>
    <property type="match status" value="1"/>
</dbReference>
<feature type="transmembrane region" description="Helical" evidence="1">
    <location>
        <begin position="82"/>
        <end position="100"/>
    </location>
</feature>
<protein>
    <recommendedName>
        <fullName evidence="2">PDZ domain-containing protein</fullName>
    </recommendedName>
</protein>
<feature type="transmembrane region" description="Helical" evidence="1">
    <location>
        <begin position="215"/>
        <end position="237"/>
    </location>
</feature>
<dbReference type="Proteomes" id="UP000186666">
    <property type="component" value="Unassembled WGS sequence"/>
</dbReference>
<reference evidence="3 4" key="1">
    <citation type="submission" date="2017-01" db="EMBL/GenBank/DDBJ databases">
        <authorList>
            <person name="Varghese N."/>
            <person name="Submissions S."/>
        </authorList>
    </citation>
    <scope>NUCLEOTIDE SEQUENCE [LARGE SCALE GENOMIC DNA]</scope>
    <source>
        <strain evidence="3 4">ATCC 23464</strain>
    </source>
</reference>
<keyword evidence="1" id="KW-1133">Transmembrane helix</keyword>
<dbReference type="Gene3D" id="2.30.42.10">
    <property type="match status" value="1"/>
</dbReference>
<keyword evidence="4" id="KW-1185">Reference proteome</keyword>
<evidence type="ECO:0000313" key="3">
    <source>
        <dbReference type="EMBL" id="SIR33354.1"/>
    </source>
</evidence>
<feature type="transmembrane region" description="Helical" evidence="1">
    <location>
        <begin position="249"/>
        <end position="269"/>
    </location>
</feature>
<evidence type="ECO:0000259" key="2">
    <source>
        <dbReference type="Pfam" id="PF17820"/>
    </source>
</evidence>
<dbReference type="InterPro" id="IPR041489">
    <property type="entry name" value="PDZ_6"/>
</dbReference>
<evidence type="ECO:0000313" key="4">
    <source>
        <dbReference type="Proteomes" id="UP000186666"/>
    </source>
</evidence>
<keyword evidence="1" id="KW-0472">Membrane</keyword>
<keyword evidence="1" id="KW-0812">Transmembrane</keyword>
<sequence length="462" mass="50938">MDVALELLWNVTDGLLQLLIQPFYYISILFIMLFYRQQVLMERKLFSVRLHSWGLQAWRTFVGGLVAGVGVSLVIAFLGISLTQEAIVCIWVVTLVLLFLRVRYFCFAYAIGLLGVIQFIVDFFPRWQPGSFMGTIVGTVRELDIPSLLALVAVLHLAEAILVKKQGASFAMPLFVESKRGKLVGGYQMQAFWALPLFLLIPAQTTGSILPWTPLLGGAGWSGGFSLLALPVVIGFGEMTQSLLPQQKASVTFSRLLLYSVVLLALSLLSAWWSPLMIVAALASCLLHEGLIWFSRIEEHQRNAVFVHPSKGLRVLAIVPNSPAEELGIVPGETLLKVNGIMIHSTEQLHSCLRMNPAFCKLEVQNLAGESKYLQRPIYAGDHHQLGVILAPDQNVGVTASMRPISIYQIIGMKLNTTKRASISDEVPSPESATQAVIALAETAATTDMDIPDPVIRYPWDK</sequence>